<feature type="transmembrane region" description="Helical" evidence="1">
    <location>
        <begin position="48"/>
        <end position="70"/>
    </location>
</feature>
<dbReference type="RefSeq" id="WP_068153203.1">
    <property type="nucleotide sequence ID" value="NZ_JBHSCR010000003.1"/>
</dbReference>
<proteinExistence type="predicted"/>
<keyword evidence="1" id="KW-0812">Transmembrane</keyword>
<name>A0ABV8U9H2_9PROT</name>
<keyword evidence="1" id="KW-1133">Transmembrane helix</keyword>
<dbReference type="Proteomes" id="UP001595776">
    <property type="component" value="Unassembled WGS sequence"/>
</dbReference>
<keyword evidence="1" id="KW-0472">Membrane</keyword>
<sequence length="244" mass="27737">MSVLHKENDEIKVYGPSTKALKYMLLTCGAASIPLAILMVTNDEFGRLNLHSCLAILMVAVICLNLWTFYKKLPHIKLSSKGIEVSNVFGKKFHSWESAGPFRPHKLDSKHVHIGYLCAHSRETEEMLRRGDNYIPADHENAEIKIVLQGLSAGLSDEKAEELCQEVNDWREKYGPQNSPLKSAQQDTFSWVKADLKKKSIKAKIRTYSIVAIVMAIIFYNVVWVDDHSQLKDTIGRIQRLIKE</sequence>
<evidence type="ECO:0008006" key="4">
    <source>
        <dbReference type="Google" id="ProtNLM"/>
    </source>
</evidence>
<evidence type="ECO:0000313" key="3">
    <source>
        <dbReference type="Proteomes" id="UP001595776"/>
    </source>
</evidence>
<dbReference type="EMBL" id="JBHSCR010000003">
    <property type="protein sequence ID" value="MFC4347505.1"/>
    <property type="molecule type" value="Genomic_DNA"/>
</dbReference>
<reference evidence="3" key="1">
    <citation type="journal article" date="2019" name="Int. J. Syst. Evol. Microbiol.">
        <title>The Global Catalogue of Microorganisms (GCM) 10K type strain sequencing project: providing services to taxonomists for standard genome sequencing and annotation.</title>
        <authorList>
            <consortium name="The Broad Institute Genomics Platform"/>
            <consortium name="The Broad Institute Genome Sequencing Center for Infectious Disease"/>
            <person name="Wu L."/>
            <person name="Ma J."/>
        </authorList>
    </citation>
    <scope>NUCLEOTIDE SEQUENCE [LARGE SCALE GENOMIC DNA]</scope>
    <source>
        <strain evidence="3">CGMCC 1.15304</strain>
    </source>
</reference>
<comment type="caution">
    <text evidence="2">The sequence shown here is derived from an EMBL/GenBank/DDBJ whole genome shotgun (WGS) entry which is preliminary data.</text>
</comment>
<evidence type="ECO:0000313" key="2">
    <source>
        <dbReference type="EMBL" id="MFC4347505.1"/>
    </source>
</evidence>
<evidence type="ECO:0000256" key="1">
    <source>
        <dbReference type="SAM" id="Phobius"/>
    </source>
</evidence>
<gene>
    <name evidence="2" type="ORF">ACFO5Q_06565</name>
</gene>
<protein>
    <recommendedName>
        <fullName evidence="4">SMODS and SLOG-associating 2TM effector domain-containing protein</fullName>
    </recommendedName>
</protein>
<organism evidence="2 3">
    <name type="scientific">Kordiimonas lipolytica</name>
    <dbReference type="NCBI Taxonomy" id="1662421"/>
    <lineage>
        <taxon>Bacteria</taxon>
        <taxon>Pseudomonadati</taxon>
        <taxon>Pseudomonadota</taxon>
        <taxon>Alphaproteobacteria</taxon>
        <taxon>Kordiimonadales</taxon>
        <taxon>Kordiimonadaceae</taxon>
        <taxon>Kordiimonas</taxon>
    </lineage>
</organism>
<keyword evidence="3" id="KW-1185">Reference proteome</keyword>
<feature type="transmembrane region" description="Helical" evidence="1">
    <location>
        <begin position="21"/>
        <end position="42"/>
    </location>
</feature>
<feature type="transmembrane region" description="Helical" evidence="1">
    <location>
        <begin position="205"/>
        <end position="223"/>
    </location>
</feature>
<accession>A0ABV8U9H2</accession>